<dbReference type="AlphaFoldDB" id="A0A7S3VF12"/>
<evidence type="ECO:0000313" key="2">
    <source>
        <dbReference type="EMBL" id="CAE0476296.1"/>
    </source>
</evidence>
<keyword evidence="1" id="KW-0472">Membrane</keyword>
<name>A0A7S3VF12_9STRA</name>
<organism evidence="2">
    <name type="scientific">Chaetoceros debilis</name>
    <dbReference type="NCBI Taxonomy" id="122233"/>
    <lineage>
        <taxon>Eukaryota</taxon>
        <taxon>Sar</taxon>
        <taxon>Stramenopiles</taxon>
        <taxon>Ochrophyta</taxon>
        <taxon>Bacillariophyta</taxon>
        <taxon>Coscinodiscophyceae</taxon>
        <taxon>Chaetocerotophycidae</taxon>
        <taxon>Chaetocerotales</taxon>
        <taxon>Chaetocerotaceae</taxon>
        <taxon>Chaetoceros</taxon>
    </lineage>
</organism>
<accession>A0A7S3VF12</accession>
<reference evidence="2" key="1">
    <citation type="submission" date="2021-01" db="EMBL/GenBank/DDBJ databases">
        <authorList>
            <person name="Corre E."/>
            <person name="Pelletier E."/>
            <person name="Niang G."/>
            <person name="Scheremetjew M."/>
            <person name="Finn R."/>
            <person name="Kale V."/>
            <person name="Holt S."/>
            <person name="Cochrane G."/>
            <person name="Meng A."/>
            <person name="Brown T."/>
            <person name="Cohen L."/>
        </authorList>
    </citation>
    <scope>NUCLEOTIDE SEQUENCE</scope>
    <source>
        <strain evidence="2">MM31A-1</strain>
    </source>
</reference>
<dbReference type="PANTHER" id="PTHR12959">
    <property type="entry name" value="GPI TRANSAMIDASE COMPONENT PIG-T-RELATED"/>
    <property type="match status" value="1"/>
</dbReference>
<keyword evidence="1" id="KW-0812">Transmembrane</keyword>
<evidence type="ECO:0008006" key="3">
    <source>
        <dbReference type="Google" id="ProtNLM"/>
    </source>
</evidence>
<protein>
    <recommendedName>
        <fullName evidence="3">GPI transamidase component PIG-T</fullName>
    </recommendedName>
</protein>
<keyword evidence="1" id="KW-1133">Transmembrane helix</keyword>
<dbReference type="EMBL" id="HBIO01027533">
    <property type="protein sequence ID" value="CAE0476296.1"/>
    <property type="molecule type" value="Transcribed_RNA"/>
</dbReference>
<sequence>MQYNMPSSTMEPSFPSYNEWIHLSKQEDLAKVVLQTSTTIGINTSNDDKDSGGSPRSLLLPIDSILISIMDRYGLDSLTLSVSSSSSMQYEYSGNHESGSLSFPVGTAVQYSSSVPSKDDSRKIKKYRRMETQMEYELMQLLSSKNLFCENVQLEPLRNGHIRSIEMPTSTNGQCDGTMASQDNQTCSANIEHNYNSKKKIIMLPREAYSLCQTRALWDKIISSAPCRDRAGIFSYLQRDLNGMEILHKMSWVQVNRQLQQGMDANESSIQVNIDKGLAFTRWLEDADDDGSNSDSDSNEAEHVSLSALLAGGEFYYDDGRVDTLKHCPLSDSSKVIVQDGNGGIVLEHDLTKSSLDVSAKIDFGSRRRPLHKSAREIEMGMEGDDSNDNIQQSLGIERTVFRLNGISNRGMLQTRVYQSLESSFAQKCGDDSDGDSDGDRGVIVSLVDVFPKIIIPVYHSMRIFVVEGMGSGDEFHAFDSEFQSEHSIDGYSVTQYNIRELDHKLTLTPTSDEPTLETLSITMVIPEDSSIYVQLEYEPRFLSFEEFPADPNRGFDVPPSIATFSCNAVDNSHTNANANRNIAHVYSNALLIMPPVPDLSMPFNVISITSTFLALILGTLINILIRKATGRITDELKSEEEKEKEKSISEMTKLKGRVKTILKRVKGGRKVIATASKEVTNSNCDMDNGTDVHTEKGQETLKRENALIAS</sequence>
<gene>
    <name evidence="2" type="ORF">CDEB00056_LOCUS21149</name>
</gene>
<feature type="transmembrane region" description="Helical" evidence="1">
    <location>
        <begin position="604"/>
        <end position="626"/>
    </location>
</feature>
<dbReference type="Pfam" id="PF04113">
    <property type="entry name" value="Gpi16"/>
    <property type="match status" value="1"/>
</dbReference>
<proteinExistence type="predicted"/>
<dbReference type="PANTHER" id="PTHR12959:SF11">
    <property type="entry name" value="GPI TRANSAMIDASE COMPONENT PIG-T"/>
    <property type="match status" value="1"/>
</dbReference>
<dbReference type="GO" id="GO:0042765">
    <property type="term" value="C:GPI-anchor transamidase complex"/>
    <property type="evidence" value="ECO:0007669"/>
    <property type="project" value="InterPro"/>
</dbReference>
<dbReference type="InterPro" id="IPR007245">
    <property type="entry name" value="PIG-T"/>
</dbReference>
<dbReference type="GO" id="GO:0016255">
    <property type="term" value="P:attachment of GPI anchor to protein"/>
    <property type="evidence" value="ECO:0007669"/>
    <property type="project" value="InterPro"/>
</dbReference>
<evidence type="ECO:0000256" key="1">
    <source>
        <dbReference type="SAM" id="Phobius"/>
    </source>
</evidence>